<protein>
    <submittedName>
        <fullName evidence="3">Energy transducer TonB</fullName>
    </submittedName>
</protein>
<name>A0ABW6I1J6_9FLAO</name>
<evidence type="ECO:0000313" key="4">
    <source>
        <dbReference type="Proteomes" id="UP001600107"/>
    </source>
</evidence>
<dbReference type="EMBL" id="JBHZPY010000001">
    <property type="protein sequence ID" value="MFE3869852.1"/>
    <property type="molecule type" value="Genomic_DNA"/>
</dbReference>
<organism evidence="3 4">
    <name type="scientific">Flavobacterium zhoui</name>
    <dbReference type="NCBI Taxonomy" id="3230414"/>
    <lineage>
        <taxon>Bacteria</taxon>
        <taxon>Pseudomonadati</taxon>
        <taxon>Bacteroidota</taxon>
        <taxon>Flavobacteriia</taxon>
        <taxon>Flavobacteriales</taxon>
        <taxon>Flavobacteriaceae</taxon>
        <taxon>Flavobacterium</taxon>
    </lineage>
</organism>
<evidence type="ECO:0000259" key="2">
    <source>
        <dbReference type="Pfam" id="PF03544"/>
    </source>
</evidence>
<keyword evidence="1" id="KW-0732">Signal</keyword>
<comment type="caution">
    <text evidence="3">The sequence shown here is derived from an EMBL/GenBank/DDBJ whole genome shotgun (WGS) entry which is preliminary data.</text>
</comment>
<dbReference type="InterPro" id="IPR037682">
    <property type="entry name" value="TonB_C"/>
</dbReference>
<dbReference type="Pfam" id="PF03544">
    <property type="entry name" value="TonB_C"/>
    <property type="match status" value="1"/>
</dbReference>
<accession>A0ABW6I1J6</accession>
<proteinExistence type="predicted"/>
<evidence type="ECO:0000313" key="3">
    <source>
        <dbReference type="EMBL" id="MFE3869852.1"/>
    </source>
</evidence>
<sequence length="128" mass="14502">MKKVLLLIITFFSIQFAFCQDNTNVSNNNLSVQEIDKKPEYPGGLYAFYIAIGRDLPVPKIEGPLNRLYVNFVIDIDGSVTDIKILGNVKDGSEKRLIKAIKKCPKWTPAERNGLKVRYELQFPVIAN</sequence>
<feature type="chain" id="PRO_5046952546" evidence="1">
    <location>
        <begin position="20"/>
        <end position="128"/>
    </location>
</feature>
<dbReference type="Proteomes" id="UP001600107">
    <property type="component" value="Unassembled WGS sequence"/>
</dbReference>
<dbReference type="SUPFAM" id="SSF74653">
    <property type="entry name" value="TolA/TonB C-terminal domain"/>
    <property type="match status" value="1"/>
</dbReference>
<gene>
    <name evidence="3" type="ORF">ACFX5F_01280</name>
</gene>
<dbReference type="Gene3D" id="3.30.1150.10">
    <property type="match status" value="1"/>
</dbReference>
<keyword evidence="4" id="KW-1185">Reference proteome</keyword>
<evidence type="ECO:0000256" key="1">
    <source>
        <dbReference type="SAM" id="SignalP"/>
    </source>
</evidence>
<feature type="signal peptide" evidence="1">
    <location>
        <begin position="1"/>
        <end position="19"/>
    </location>
</feature>
<feature type="domain" description="TonB C-terminal" evidence="2">
    <location>
        <begin position="70"/>
        <end position="125"/>
    </location>
</feature>
<reference evidence="3 4" key="1">
    <citation type="submission" date="2024-06" db="EMBL/GenBank/DDBJ databases">
        <title>Flavobacterium spp. isolated from glacier.</title>
        <authorList>
            <person name="Han D."/>
        </authorList>
    </citation>
    <scope>NUCLEOTIDE SEQUENCE [LARGE SCALE GENOMIC DNA]</scope>
    <source>
        <strain evidence="3 4">ZS1P70</strain>
    </source>
</reference>
<dbReference type="RefSeq" id="WP_379849156.1">
    <property type="nucleotide sequence ID" value="NZ_JBHZPY010000001.1"/>
</dbReference>